<dbReference type="PANTHER" id="PTHR12483">
    <property type="entry name" value="SOLUTE CARRIER FAMILY 31 COPPER TRANSPORTERS"/>
    <property type="match status" value="1"/>
</dbReference>
<keyword evidence="3 4" id="KW-0472">Membrane</keyword>
<dbReference type="OrthoDB" id="161814at2759"/>
<organism evidence="5 6">
    <name type="scientific">Steinernema carpocapsae</name>
    <name type="common">Entomopathogenic nematode</name>
    <dbReference type="NCBI Taxonomy" id="34508"/>
    <lineage>
        <taxon>Eukaryota</taxon>
        <taxon>Metazoa</taxon>
        <taxon>Ecdysozoa</taxon>
        <taxon>Nematoda</taxon>
        <taxon>Chromadorea</taxon>
        <taxon>Rhabditida</taxon>
        <taxon>Tylenchina</taxon>
        <taxon>Panagrolaimomorpha</taxon>
        <taxon>Strongyloidoidea</taxon>
        <taxon>Steinernematidae</taxon>
        <taxon>Steinernema</taxon>
    </lineage>
</organism>
<name>A0A4U5M348_STECR</name>
<comment type="similarity">
    <text evidence="4">Belongs to the copper transporter (Ctr) (TC 1.A.56) family. SLC31A subfamily.</text>
</comment>
<evidence type="ECO:0000256" key="1">
    <source>
        <dbReference type="ARBA" id="ARBA00022692"/>
    </source>
</evidence>
<dbReference type="EMBL" id="AZBU02000010">
    <property type="protein sequence ID" value="TKR63178.1"/>
    <property type="molecule type" value="Genomic_DNA"/>
</dbReference>
<evidence type="ECO:0000313" key="5">
    <source>
        <dbReference type="EMBL" id="TKR63178.1"/>
    </source>
</evidence>
<dbReference type="GO" id="GO:0005375">
    <property type="term" value="F:copper ion transmembrane transporter activity"/>
    <property type="evidence" value="ECO:0007669"/>
    <property type="project" value="UniProtKB-UniRule"/>
</dbReference>
<keyword evidence="1 4" id="KW-0812">Transmembrane</keyword>
<comment type="subcellular location">
    <subcellularLocation>
        <location evidence="4">Membrane</location>
        <topology evidence="4">Multi-pass membrane protein</topology>
    </subcellularLocation>
</comment>
<feature type="transmembrane region" description="Helical" evidence="4">
    <location>
        <begin position="162"/>
        <end position="182"/>
    </location>
</feature>
<evidence type="ECO:0000256" key="2">
    <source>
        <dbReference type="ARBA" id="ARBA00022989"/>
    </source>
</evidence>
<dbReference type="GO" id="GO:0016020">
    <property type="term" value="C:membrane"/>
    <property type="evidence" value="ECO:0007669"/>
    <property type="project" value="UniProtKB-SubCell"/>
</dbReference>
<keyword evidence="4" id="KW-0406">Ion transport</keyword>
<accession>A0A4U5M348</accession>
<keyword evidence="6" id="KW-1185">Reference proteome</keyword>
<evidence type="ECO:0000256" key="3">
    <source>
        <dbReference type="ARBA" id="ARBA00023136"/>
    </source>
</evidence>
<feature type="transmembrane region" description="Helical" evidence="4">
    <location>
        <begin position="112"/>
        <end position="132"/>
    </location>
</feature>
<keyword evidence="4" id="KW-0813">Transport</keyword>
<dbReference type="InterPro" id="IPR007274">
    <property type="entry name" value="Cop_transporter"/>
</dbReference>
<keyword evidence="2 4" id="KW-1133">Transmembrane helix</keyword>
<dbReference type="Proteomes" id="UP000298663">
    <property type="component" value="Unassembled WGS sequence"/>
</dbReference>
<dbReference type="PANTHER" id="PTHR12483:SF115">
    <property type="entry name" value="COPPER TRANSPORT PROTEIN"/>
    <property type="match status" value="1"/>
</dbReference>
<gene>
    <name evidence="5" type="ORF">L596_027040</name>
</gene>
<proteinExistence type="inferred from homology"/>
<evidence type="ECO:0000256" key="4">
    <source>
        <dbReference type="RuleBase" id="RU367022"/>
    </source>
</evidence>
<dbReference type="Pfam" id="PF04145">
    <property type="entry name" value="Ctr"/>
    <property type="match status" value="1"/>
</dbReference>
<sequence>MLIHLTIVGLQLVFDILIAPAVYVHPLPAEIGASSPLPTPHSSSPSVLSSSFLSVFGAAKMDGMDMSTKMPEMGCHGKGGMDGMDMGPMMWMWFHTELNDTVLFKFWSVKTVGVMIASCVIVFVMGICFELLKWVRWRLEVFQRQSVFQHTRTNYRQKLFSLWHLTQTALFGVQVVVSYFLMLVFMTFSVWLCIAVTLGAAVGYYLFGSRELPRSPKVERHMAPQPAEAPMSCCG</sequence>
<dbReference type="STRING" id="34508.A0A4U5M348"/>
<keyword evidence="4" id="KW-0186">Copper</keyword>
<evidence type="ECO:0000313" key="6">
    <source>
        <dbReference type="Proteomes" id="UP000298663"/>
    </source>
</evidence>
<reference evidence="5 6" key="2">
    <citation type="journal article" date="2019" name="G3 (Bethesda)">
        <title>Hybrid Assembly of the Genome of the Entomopathogenic Nematode Steinernema carpocapsae Identifies the X-Chromosome.</title>
        <authorList>
            <person name="Serra L."/>
            <person name="Macchietto M."/>
            <person name="Macias-Munoz A."/>
            <person name="McGill C.J."/>
            <person name="Rodriguez I.M."/>
            <person name="Rodriguez B."/>
            <person name="Murad R."/>
            <person name="Mortazavi A."/>
        </authorList>
    </citation>
    <scope>NUCLEOTIDE SEQUENCE [LARGE SCALE GENOMIC DNA]</scope>
    <source>
        <strain evidence="5 6">ALL</strain>
    </source>
</reference>
<feature type="transmembrane region" description="Helical" evidence="4">
    <location>
        <begin position="188"/>
        <end position="207"/>
    </location>
</feature>
<reference evidence="5 6" key="1">
    <citation type="journal article" date="2015" name="Genome Biol.">
        <title>Comparative genomics of Steinernema reveals deeply conserved gene regulatory networks.</title>
        <authorList>
            <person name="Dillman A.R."/>
            <person name="Macchietto M."/>
            <person name="Porter C.F."/>
            <person name="Rogers A."/>
            <person name="Williams B."/>
            <person name="Antoshechkin I."/>
            <person name="Lee M.M."/>
            <person name="Goodwin Z."/>
            <person name="Lu X."/>
            <person name="Lewis E.E."/>
            <person name="Goodrich-Blair H."/>
            <person name="Stock S.P."/>
            <person name="Adams B.J."/>
            <person name="Sternberg P.W."/>
            <person name="Mortazavi A."/>
        </authorList>
    </citation>
    <scope>NUCLEOTIDE SEQUENCE [LARGE SCALE GENOMIC DNA]</scope>
    <source>
        <strain evidence="5 6">ALL</strain>
    </source>
</reference>
<comment type="caution">
    <text evidence="5">The sequence shown here is derived from an EMBL/GenBank/DDBJ whole genome shotgun (WGS) entry which is preliminary data.</text>
</comment>
<protein>
    <recommendedName>
        <fullName evidence="4">Copper transport protein</fullName>
    </recommendedName>
</protein>
<dbReference type="AlphaFoldDB" id="A0A4U5M348"/>
<keyword evidence="4" id="KW-0187">Copper transport</keyword>